<dbReference type="RefSeq" id="WP_009162125.1">
    <property type="nucleotide sequence ID" value="NZ_KB290984.1"/>
</dbReference>
<accession>L1NFN0</accession>
<feature type="signal peptide" evidence="1">
    <location>
        <begin position="1"/>
        <end position="20"/>
    </location>
</feature>
<dbReference type="STRING" id="1127699.HMPREF9151_00909"/>
<evidence type="ECO:0000313" key="3">
    <source>
        <dbReference type="EMBL" id="EKY02017.1"/>
    </source>
</evidence>
<comment type="caution">
    <text evidence="3">The sequence shown here is derived from an EMBL/GenBank/DDBJ whole genome shotgun (WGS) entry which is preliminary data.</text>
</comment>
<dbReference type="Gene3D" id="2.60.40.2340">
    <property type="match status" value="1"/>
</dbReference>
<dbReference type="Gene3D" id="2.60.120.890">
    <property type="entry name" value="BT2081, beta-jelly-roll domain"/>
    <property type="match status" value="1"/>
</dbReference>
<dbReference type="EMBL" id="AMEP01000061">
    <property type="protein sequence ID" value="EKY02017.1"/>
    <property type="molecule type" value="Genomic_DNA"/>
</dbReference>
<evidence type="ECO:0000256" key="1">
    <source>
        <dbReference type="SAM" id="SignalP"/>
    </source>
</evidence>
<keyword evidence="1" id="KW-0732">Signal</keyword>
<evidence type="ECO:0000259" key="2">
    <source>
        <dbReference type="Pfam" id="PF13201"/>
    </source>
</evidence>
<keyword evidence="4" id="KW-1185">Reference proteome</keyword>
<gene>
    <name evidence="3" type="ORF">HMPREF9151_00909</name>
</gene>
<dbReference type="Proteomes" id="UP000010433">
    <property type="component" value="Unassembled WGS sequence"/>
</dbReference>
<feature type="domain" description="Putative carbohydrate metabolism" evidence="2">
    <location>
        <begin position="128"/>
        <end position="366"/>
    </location>
</feature>
<dbReference type="AlphaFoldDB" id="L1NFN0"/>
<proteinExistence type="predicted"/>
<dbReference type="InterPro" id="IPR038653">
    <property type="entry name" value="Put_CMD_sf"/>
</dbReference>
<dbReference type="Pfam" id="PF13201">
    <property type="entry name" value="PCMD"/>
    <property type="match status" value="1"/>
</dbReference>
<protein>
    <recommendedName>
        <fullName evidence="2">Putative carbohydrate metabolism domain-containing protein</fullName>
    </recommendedName>
</protein>
<reference evidence="3 4" key="1">
    <citation type="submission" date="2012-05" db="EMBL/GenBank/DDBJ databases">
        <authorList>
            <person name="Weinstock G."/>
            <person name="Sodergren E."/>
            <person name="Lobos E.A."/>
            <person name="Fulton L."/>
            <person name="Fulton R."/>
            <person name="Courtney L."/>
            <person name="Fronick C."/>
            <person name="O'Laughlin M."/>
            <person name="Godfrey J."/>
            <person name="Wilson R.M."/>
            <person name="Miner T."/>
            <person name="Farmer C."/>
            <person name="Delehaunty K."/>
            <person name="Cordes M."/>
            <person name="Minx P."/>
            <person name="Tomlinson C."/>
            <person name="Chen J."/>
            <person name="Wollam A."/>
            <person name="Pepin K.H."/>
            <person name="Bhonagiri V."/>
            <person name="Zhang X."/>
            <person name="Suruliraj S."/>
            <person name="Warren W."/>
            <person name="Mitreva M."/>
            <person name="Mardis E.R."/>
            <person name="Wilson R.K."/>
        </authorList>
    </citation>
    <scope>NUCLEOTIDE SEQUENCE [LARGE SCALE GENOMIC DNA]</scope>
    <source>
        <strain evidence="3 4">F0055</strain>
    </source>
</reference>
<sequence>MMIIYRKFTPGILCAMAGFAMLMSSCIKDEALNAEADILSCEVSEGILIRKPVILNDEIKLYVNSWNDVTNLAPKFTLTEGATIEPASGTTRDFSTAQTYKVTSQDGQWSKVYKVKFISGGIPTDYHFEHIRFFEENKRQLFHIFYELDDDNNERAWSSGNGGFKTVNNLAPAADYPTSQSDEGYVGKCAKLVTRSTGVFGEKMKAPIAAGNLFLGAFMVNLIQMAKSTHFGVPFYKTPLSLSGYYKYKPGEVFTDKNKNVVTGRTDSCDIYAVLYEVTQEVPYLDGTNIKTHPNIVMLAQIKDRKESDVWRKFSIPFKSVNGREINREKLRAGKYNLAIVLSSSEGGADFLGAVGSTLCVDELHLDCK</sequence>
<name>L1NFN0_9BACT</name>
<dbReference type="PATRIC" id="fig|1127699.3.peg.837"/>
<dbReference type="InterPro" id="IPR025112">
    <property type="entry name" value="PCMD"/>
</dbReference>
<organism evidence="3 4">
    <name type="scientific">Hoylesella saccharolytica F0055</name>
    <dbReference type="NCBI Taxonomy" id="1127699"/>
    <lineage>
        <taxon>Bacteria</taxon>
        <taxon>Pseudomonadati</taxon>
        <taxon>Bacteroidota</taxon>
        <taxon>Bacteroidia</taxon>
        <taxon>Bacteroidales</taxon>
        <taxon>Prevotellaceae</taxon>
        <taxon>Hoylesella</taxon>
    </lineage>
</organism>
<evidence type="ECO:0000313" key="4">
    <source>
        <dbReference type="Proteomes" id="UP000010433"/>
    </source>
</evidence>
<dbReference type="PROSITE" id="PS51257">
    <property type="entry name" value="PROKAR_LIPOPROTEIN"/>
    <property type="match status" value="1"/>
</dbReference>
<feature type="chain" id="PRO_5003954566" description="Putative carbohydrate metabolism domain-containing protein" evidence="1">
    <location>
        <begin position="21"/>
        <end position="369"/>
    </location>
</feature>
<dbReference type="HOGENOM" id="CLU_058034_0_0_10"/>